<evidence type="ECO:0000256" key="2">
    <source>
        <dbReference type="ARBA" id="ARBA00023315"/>
    </source>
</evidence>
<feature type="domain" description="N-acetyltransferase" evidence="4">
    <location>
        <begin position="9"/>
        <end position="176"/>
    </location>
</feature>
<dbReference type="EMBL" id="QJVD01000008">
    <property type="protein sequence ID" value="PYI67590.1"/>
    <property type="molecule type" value="Genomic_DNA"/>
</dbReference>
<keyword evidence="2" id="KW-0012">Acyltransferase</keyword>
<evidence type="ECO:0000313" key="5">
    <source>
        <dbReference type="EMBL" id="PYI67590.1"/>
    </source>
</evidence>
<dbReference type="GO" id="GO:0008999">
    <property type="term" value="F:protein-N-terminal-alanine acetyltransferase activity"/>
    <property type="evidence" value="ECO:0007669"/>
    <property type="project" value="TreeGrafter"/>
</dbReference>
<accession>A0A2V5LK48</accession>
<evidence type="ECO:0000256" key="1">
    <source>
        <dbReference type="ARBA" id="ARBA00022679"/>
    </source>
</evidence>
<organism evidence="5 6">
    <name type="scientific">Arthrobacter livingstonensis</name>
    <dbReference type="NCBI Taxonomy" id="670078"/>
    <lineage>
        <taxon>Bacteria</taxon>
        <taxon>Bacillati</taxon>
        <taxon>Actinomycetota</taxon>
        <taxon>Actinomycetes</taxon>
        <taxon>Micrococcales</taxon>
        <taxon>Micrococcaceae</taxon>
        <taxon>Arthrobacter</taxon>
    </lineage>
</organism>
<proteinExistence type="inferred from homology"/>
<dbReference type="GO" id="GO:0005737">
    <property type="term" value="C:cytoplasm"/>
    <property type="evidence" value="ECO:0007669"/>
    <property type="project" value="TreeGrafter"/>
</dbReference>
<evidence type="ECO:0000259" key="4">
    <source>
        <dbReference type="PROSITE" id="PS51186"/>
    </source>
</evidence>
<dbReference type="InterPro" id="IPR000182">
    <property type="entry name" value="GNAT_dom"/>
</dbReference>
<dbReference type="PANTHER" id="PTHR43792:SF8">
    <property type="entry name" value="[RIBOSOMAL PROTEIN US5]-ALANINE N-ACETYLTRANSFERASE"/>
    <property type="match status" value="1"/>
</dbReference>
<dbReference type="Proteomes" id="UP000247832">
    <property type="component" value="Unassembled WGS sequence"/>
</dbReference>
<evidence type="ECO:0000313" key="6">
    <source>
        <dbReference type="Proteomes" id="UP000247832"/>
    </source>
</evidence>
<evidence type="ECO:0000256" key="3">
    <source>
        <dbReference type="ARBA" id="ARBA00038502"/>
    </source>
</evidence>
<dbReference type="Gene3D" id="3.40.630.30">
    <property type="match status" value="1"/>
</dbReference>
<comment type="similarity">
    <text evidence="3">Belongs to the acetyltransferase family. RimJ subfamily.</text>
</comment>
<dbReference type="Pfam" id="PF13302">
    <property type="entry name" value="Acetyltransf_3"/>
    <property type="match status" value="1"/>
</dbReference>
<dbReference type="SUPFAM" id="SSF55729">
    <property type="entry name" value="Acyl-CoA N-acyltransferases (Nat)"/>
    <property type="match status" value="1"/>
</dbReference>
<dbReference type="OrthoDB" id="5242221at2"/>
<keyword evidence="1 5" id="KW-0808">Transferase</keyword>
<gene>
    <name evidence="5" type="ORF">CVV68_09070</name>
</gene>
<reference evidence="5 6" key="1">
    <citation type="submission" date="2018-05" db="EMBL/GenBank/DDBJ databases">
        <title>Genetic diversity of glacier-inhabiting Cryobacterium bacteria in China and description of Cryobacterium mengkeensis sp. nov. and Arthrobacter glacialis sp. nov.</title>
        <authorList>
            <person name="Liu Q."/>
            <person name="Xin Y.-H."/>
        </authorList>
    </citation>
    <scope>NUCLEOTIDE SEQUENCE [LARGE SCALE GENOMIC DNA]</scope>
    <source>
        <strain evidence="5 6">LI2</strain>
    </source>
</reference>
<name>A0A2V5LK48_9MICC</name>
<comment type="caution">
    <text evidence="5">The sequence shown here is derived from an EMBL/GenBank/DDBJ whole genome shotgun (WGS) entry which is preliminary data.</text>
</comment>
<keyword evidence="6" id="KW-1185">Reference proteome</keyword>
<dbReference type="RefSeq" id="WP_110500690.1">
    <property type="nucleotide sequence ID" value="NZ_QJVD01000008.1"/>
</dbReference>
<dbReference type="InterPro" id="IPR051531">
    <property type="entry name" value="N-acetyltransferase"/>
</dbReference>
<dbReference type="AlphaFoldDB" id="A0A2V5LK48"/>
<dbReference type="InterPro" id="IPR016181">
    <property type="entry name" value="Acyl_CoA_acyltransferase"/>
</dbReference>
<dbReference type="CDD" id="cd04301">
    <property type="entry name" value="NAT_SF"/>
    <property type="match status" value="1"/>
</dbReference>
<sequence length="177" mass="19704">MTVVLHETTSIRHLDVCDAAALARAHVRNRDYLQPWEPVRPDRFYTSDGQRERLTASVAEQAAGRSFFWALFDGAEVIGCISLTDVVHGAFQNGHVGYWIARDYQARGLATAAVGFVRTFATELGLHRLQAGTLVHNAGSRKVLARSGFKEIGTAVSYIQINGRWQDHILFQSILHD</sequence>
<dbReference type="PANTHER" id="PTHR43792">
    <property type="entry name" value="GNAT FAMILY, PUTATIVE (AFU_ORTHOLOGUE AFUA_3G00765)-RELATED-RELATED"/>
    <property type="match status" value="1"/>
</dbReference>
<protein>
    <submittedName>
        <fullName evidence="5">GNAT family N-acetyltransferase</fullName>
    </submittedName>
</protein>
<dbReference type="PROSITE" id="PS51186">
    <property type="entry name" value="GNAT"/>
    <property type="match status" value="1"/>
</dbReference>